<dbReference type="GO" id="GO:0042773">
    <property type="term" value="P:ATP synthesis coupled electron transport"/>
    <property type="evidence" value="ECO:0007669"/>
    <property type="project" value="InterPro"/>
</dbReference>
<feature type="domain" description="NADH:quinone oxidoreductase/Mrp antiporter transmembrane" evidence="6">
    <location>
        <begin position="124"/>
        <end position="418"/>
    </location>
</feature>
<feature type="transmembrane region" description="Helical" evidence="5">
    <location>
        <begin position="77"/>
        <end position="95"/>
    </location>
</feature>
<dbReference type="GO" id="GO:0016491">
    <property type="term" value="F:oxidoreductase activity"/>
    <property type="evidence" value="ECO:0007669"/>
    <property type="project" value="UniProtKB-KW"/>
</dbReference>
<dbReference type="GO" id="GO:0016020">
    <property type="term" value="C:membrane"/>
    <property type="evidence" value="ECO:0007669"/>
    <property type="project" value="UniProtKB-SubCell"/>
</dbReference>
<feature type="transmembrane region" description="Helical" evidence="5">
    <location>
        <begin position="161"/>
        <end position="183"/>
    </location>
</feature>
<evidence type="ECO:0000256" key="2">
    <source>
        <dbReference type="ARBA" id="ARBA00022692"/>
    </source>
</evidence>
<dbReference type="NCBIfam" id="NF004442">
    <property type="entry name" value="PRK05777.1-5"/>
    <property type="match status" value="1"/>
</dbReference>
<dbReference type="InterPro" id="IPR010096">
    <property type="entry name" value="NADH-Q_OxRdtase_suN/2"/>
</dbReference>
<keyword evidence="7" id="KW-0560">Oxidoreductase</keyword>
<evidence type="ECO:0000256" key="1">
    <source>
        <dbReference type="ARBA" id="ARBA00004141"/>
    </source>
</evidence>
<feature type="transmembrane region" description="Helical" evidence="5">
    <location>
        <begin position="299"/>
        <end position="320"/>
    </location>
</feature>
<feature type="transmembrane region" description="Helical" evidence="5">
    <location>
        <begin position="326"/>
        <end position="348"/>
    </location>
</feature>
<feature type="transmembrane region" description="Helical" evidence="5">
    <location>
        <begin position="273"/>
        <end position="292"/>
    </location>
</feature>
<comment type="caution">
    <text evidence="7">The sequence shown here is derived from an EMBL/GenBank/DDBJ whole genome shotgun (WGS) entry which is preliminary data.</text>
</comment>
<feature type="transmembrane region" description="Helical" evidence="5">
    <location>
        <begin position="12"/>
        <end position="30"/>
    </location>
</feature>
<keyword evidence="4 5" id="KW-0472">Membrane</keyword>
<sequence>MNLLASLSPAYAEIFLLVMVSAILIVDLFIVNYTKTLTYLLVQISLLGCSLITVATHEDGIVHMFHHMFVDDLMSDVLKLLTYLSVSMMLVYSRSYLMARGLFTGEFLALVLFATLGMMVMISASNFLSLYLGLELLALSLYALVALQRDSAIATESAMKYFILGAMASGFLLYGMSMLYGATGSLDVNNVADVIRHGTPNKPLLVFGLAFVVAGLAFKLGAVPFHMWVPDVYHGAPTAMTMFIGSAPKLAAFAFVMRILVEAMQPLMIDWSGMLMILAVLSMAVGNITAIAQTNIKRMFAYSTIAHMGFMLVGILSGTLEGYGSAMFYAVVYVLMSLGGFGMIMLLSREGFEADTLNDFKGLNQRSPWLAFMMLLLMFSMAGVPPTVGFYAKFSVLNAAVQAGHLQLVVMAVLFSLIGAFYYLRIVKLMYFDAPESHEKLYIQPDSSLLISINGLAVLILGILPNTLMSVCAVSVQQSLLH</sequence>
<dbReference type="Pfam" id="PF00361">
    <property type="entry name" value="Proton_antipo_M"/>
    <property type="match status" value="1"/>
</dbReference>
<dbReference type="AlphaFoldDB" id="A0A1J5TCM1"/>
<evidence type="ECO:0000256" key="5">
    <source>
        <dbReference type="SAM" id="Phobius"/>
    </source>
</evidence>
<dbReference type="EMBL" id="MLJW01000013">
    <property type="protein sequence ID" value="OIR13952.1"/>
    <property type="molecule type" value="Genomic_DNA"/>
</dbReference>
<feature type="transmembrane region" description="Helical" evidence="5">
    <location>
        <begin position="369"/>
        <end position="392"/>
    </location>
</feature>
<dbReference type="PANTHER" id="PTHR22773">
    <property type="entry name" value="NADH DEHYDROGENASE"/>
    <property type="match status" value="1"/>
</dbReference>
<gene>
    <name evidence="7" type="primary">nuoN_2</name>
    <name evidence="7" type="ORF">GALL_50890</name>
</gene>
<evidence type="ECO:0000256" key="4">
    <source>
        <dbReference type="ARBA" id="ARBA00023136"/>
    </source>
</evidence>
<feature type="transmembrane region" description="Helical" evidence="5">
    <location>
        <begin position="37"/>
        <end position="57"/>
    </location>
</feature>
<protein>
    <submittedName>
        <fullName evidence="7">NADH-quinone oxidoreductase subunit N</fullName>
        <ecNumber evidence="7">1.6.5.11</ecNumber>
    </submittedName>
</protein>
<dbReference type="EC" id="1.6.5.11" evidence="7"/>
<feature type="transmembrane region" description="Helical" evidence="5">
    <location>
        <begin position="241"/>
        <end position="261"/>
    </location>
</feature>
<dbReference type="HAMAP" id="MF_00445">
    <property type="entry name" value="NDH1_NuoN_1"/>
    <property type="match status" value="1"/>
</dbReference>
<evidence type="ECO:0000256" key="3">
    <source>
        <dbReference type="ARBA" id="ARBA00022989"/>
    </source>
</evidence>
<keyword evidence="3 5" id="KW-1133">Transmembrane helix</keyword>
<comment type="subcellular location">
    <subcellularLocation>
        <location evidence="1">Membrane</location>
        <topology evidence="1">Multi-pass membrane protein</topology>
    </subcellularLocation>
</comment>
<dbReference type="PRINTS" id="PR01434">
    <property type="entry name" value="NADHDHGNASE5"/>
</dbReference>
<feature type="transmembrane region" description="Helical" evidence="5">
    <location>
        <begin position="449"/>
        <end position="476"/>
    </location>
</feature>
<feature type="transmembrane region" description="Helical" evidence="5">
    <location>
        <begin position="203"/>
        <end position="229"/>
    </location>
</feature>
<feature type="transmembrane region" description="Helical" evidence="5">
    <location>
        <begin position="130"/>
        <end position="149"/>
    </location>
</feature>
<reference evidence="7" key="1">
    <citation type="submission" date="2016-10" db="EMBL/GenBank/DDBJ databases">
        <title>Sequence of Gallionella enrichment culture.</title>
        <authorList>
            <person name="Poehlein A."/>
            <person name="Muehling M."/>
            <person name="Daniel R."/>
        </authorList>
    </citation>
    <scope>NUCLEOTIDE SEQUENCE</scope>
</reference>
<accession>A0A1J5TCM1</accession>
<dbReference type="NCBIfam" id="TIGR01770">
    <property type="entry name" value="NDH_I_N"/>
    <property type="match status" value="1"/>
</dbReference>
<feature type="transmembrane region" description="Helical" evidence="5">
    <location>
        <begin position="404"/>
        <end position="424"/>
    </location>
</feature>
<name>A0A1J5TCM1_9ZZZZ</name>
<dbReference type="GO" id="GO:0008137">
    <property type="term" value="F:NADH dehydrogenase (ubiquinone) activity"/>
    <property type="evidence" value="ECO:0007669"/>
    <property type="project" value="InterPro"/>
</dbReference>
<evidence type="ECO:0000313" key="7">
    <source>
        <dbReference type="EMBL" id="OIR13952.1"/>
    </source>
</evidence>
<dbReference type="InterPro" id="IPR001750">
    <property type="entry name" value="ND/Mrp_TM"/>
</dbReference>
<organism evidence="7">
    <name type="scientific">mine drainage metagenome</name>
    <dbReference type="NCBI Taxonomy" id="410659"/>
    <lineage>
        <taxon>unclassified sequences</taxon>
        <taxon>metagenomes</taxon>
        <taxon>ecological metagenomes</taxon>
    </lineage>
</organism>
<feature type="transmembrane region" description="Helical" evidence="5">
    <location>
        <begin position="107"/>
        <end position="124"/>
    </location>
</feature>
<keyword evidence="2 5" id="KW-0812">Transmembrane</keyword>
<evidence type="ECO:0000259" key="6">
    <source>
        <dbReference type="Pfam" id="PF00361"/>
    </source>
</evidence>
<proteinExistence type="inferred from homology"/>